<organism evidence="2 3">
    <name type="scientific">Blumeria graminis f. sp. hordei (strain DH14)</name>
    <name type="common">Barley powdery mildew</name>
    <name type="synonym">Oidium monilioides f. sp. hordei</name>
    <dbReference type="NCBI Taxonomy" id="546991"/>
    <lineage>
        <taxon>Eukaryota</taxon>
        <taxon>Fungi</taxon>
        <taxon>Dikarya</taxon>
        <taxon>Ascomycota</taxon>
        <taxon>Pezizomycotina</taxon>
        <taxon>Leotiomycetes</taxon>
        <taxon>Erysiphales</taxon>
        <taxon>Erysiphaceae</taxon>
        <taxon>Blumeria</taxon>
        <taxon>Blumeria hordei</taxon>
    </lineage>
</organism>
<accession>N1J8D4</accession>
<protein>
    <submittedName>
        <fullName evidence="2">EKA-like protein</fullName>
    </submittedName>
</protein>
<gene>
    <name evidence="2" type="ORF">BGHDH14_bgh04155</name>
</gene>
<dbReference type="InParanoid" id="N1J8D4"/>
<dbReference type="Proteomes" id="UP000015441">
    <property type="component" value="Unassembled WGS sequence"/>
</dbReference>
<sequence>MIESVEIVGKIPQQASIPHRIKESSKFLPKDPTPSEKAAPKAECPPKFRSFLEDKERRATQTAANMVLYSATHLPSESSRCREPNHIRRPSAVYKNELGYGS</sequence>
<proteinExistence type="predicted"/>
<evidence type="ECO:0000313" key="3">
    <source>
        <dbReference type="Proteomes" id="UP000015441"/>
    </source>
</evidence>
<dbReference type="HOGENOM" id="CLU_2277005_0_0_1"/>
<evidence type="ECO:0000256" key="1">
    <source>
        <dbReference type="SAM" id="MobiDB-lite"/>
    </source>
</evidence>
<dbReference type="EMBL" id="CAUH01003033">
    <property type="protein sequence ID" value="CCU76795.1"/>
    <property type="molecule type" value="Genomic_DNA"/>
</dbReference>
<comment type="caution">
    <text evidence="2">The sequence shown here is derived from an EMBL/GenBank/DDBJ whole genome shotgun (WGS) entry which is preliminary data.</text>
</comment>
<feature type="compositionally biased region" description="Basic and acidic residues" evidence="1">
    <location>
        <begin position="20"/>
        <end position="29"/>
    </location>
</feature>
<keyword evidence="3" id="KW-1185">Reference proteome</keyword>
<dbReference type="AlphaFoldDB" id="N1J8D4"/>
<name>N1J8D4_BLUG1</name>
<feature type="region of interest" description="Disordered" evidence="1">
    <location>
        <begin position="14"/>
        <end position="43"/>
    </location>
</feature>
<reference evidence="2 3" key="1">
    <citation type="journal article" date="2010" name="Science">
        <title>Genome expansion and gene loss in powdery mildew fungi reveal tradeoffs in extreme parasitism.</title>
        <authorList>
            <person name="Spanu P.D."/>
            <person name="Abbott J.C."/>
            <person name="Amselem J."/>
            <person name="Burgis T.A."/>
            <person name="Soanes D.M."/>
            <person name="Stueber K."/>
            <person name="Ver Loren van Themaat E."/>
            <person name="Brown J.K.M."/>
            <person name="Butcher S.A."/>
            <person name="Gurr S.J."/>
            <person name="Lebrun M.-H."/>
            <person name="Ridout C.J."/>
            <person name="Schulze-Lefert P."/>
            <person name="Talbot N.J."/>
            <person name="Ahmadinejad N."/>
            <person name="Ametz C."/>
            <person name="Barton G.R."/>
            <person name="Benjdia M."/>
            <person name="Bidzinski P."/>
            <person name="Bindschedler L.V."/>
            <person name="Both M."/>
            <person name="Brewer M.T."/>
            <person name="Cadle-Davidson L."/>
            <person name="Cadle-Davidson M.M."/>
            <person name="Collemare J."/>
            <person name="Cramer R."/>
            <person name="Frenkel O."/>
            <person name="Godfrey D."/>
            <person name="Harriman J."/>
            <person name="Hoede C."/>
            <person name="King B.C."/>
            <person name="Klages S."/>
            <person name="Kleemann J."/>
            <person name="Knoll D."/>
            <person name="Koti P.S."/>
            <person name="Kreplak J."/>
            <person name="Lopez-Ruiz F.J."/>
            <person name="Lu X."/>
            <person name="Maekawa T."/>
            <person name="Mahanil S."/>
            <person name="Micali C."/>
            <person name="Milgroom M.G."/>
            <person name="Montana G."/>
            <person name="Noir S."/>
            <person name="O'Connell R.J."/>
            <person name="Oberhaensli S."/>
            <person name="Parlange F."/>
            <person name="Pedersen C."/>
            <person name="Quesneville H."/>
            <person name="Reinhardt R."/>
            <person name="Rott M."/>
            <person name="Sacristan S."/>
            <person name="Schmidt S.M."/>
            <person name="Schoen M."/>
            <person name="Skamnioti P."/>
            <person name="Sommer H."/>
            <person name="Stephens A."/>
            <person name="Takahara H."/>
            <person name="Thordal-Christensen H."/>
            <person name="Vigouroux M."/>
            <person name="Wessling R."/>
            <person name="Wicker T."/>
            <person name="Panstruga R."/>
        </authorList>
    </citation>
    <scope>NUCLEOTIDE SEQUENCE [LARGE SCALE GENOMIC DNA]</scope>
    <source>
        <strain evidence="2">DH14</strain>
    </source>
</reference>
<evidence type="ECO:0000313" key="2">
    <source>
        <dbReference type="EMBL" id="CCU76795.1"/>
    </source>
</evidence>
<feature type="region of interest" description="Disordered" evidence="1">
    <location>
        <begin position="70"/>
        <end position="102"/>
    </location>
</feature>